<dbReference type="OrthoDB" id="7067737at2"/>
<protein>
    <submittedName>
        <fullName evidence="1">Uncharacterized protein</fullName>
    </submittedName>
</protein>
<evidence type="ECO:0000313" key="1">
    <source>
        <dbReference type="EMBL" id="RGE46627.1"/>
    </source>
</evidence>
<organism evidence="1 2">
    <name type="scientific">Comamonas testosteroni</name>
    <name type="common">Pseudomonas testosteroni</name>
    <dbReference type="NCBI Taxonomy" id="285"/>
    <lineage>
        <taxon>Bacteria</taxon>
        <taxon>Pseudomonadati</taxon>
        <taxon>Pseudomonadota</taxon>
        <taxon>Betaproteobacteria</taxon>
        <taxon>Burkholderiales</taxon>
        <taxon>Comamonadaceae</taxon>
        <taxon>Comamonas</taxon>
    </lineage>
</organism>
<accession>A0A373FRY5</accession>
<dbReference type="EMBL" id="QURR01000002">
    <property type="protein sequence ID" value="RGE46627.1"/>
    <property type="molecule type" value="Genomic_DNA"/>
</dbReference>
<proteinExistence type="predicted"/>
<dbReference type="AlphaFoldDB" id="A0A373FRY5"/>
<name>A0A373FRY5_COMTE</name>
<sequence length="207" mass="22806">MDPNDYPAKSLVVQARLNKLGLTPARLQLIGAFVVAYGLFETGLERALWALTETSVKGIRPFTEQMSQEKQFARLGEGSPKLSPECNAVLKVAAQVAVDLSEYRNSLFHGCLMTFGQDGSPSFMKNPGWSGEQRKKRIGDAFLEEPIQDLVLLAAWTLARAVQLAAKAMAEPEYQPMLAELSADVARARSYASEARHLGALMNDERY</sequence>
<reference evidence="1 2" key="1">
    <citation type="submission" date="2018-08" db="EMBL/GenBank/DDBJ databases">
        <title>Comamonas testosteroni strain SWCO2.</title>
        <authorList>
            <person name="Jiang N."/>
            <person name="Zhang X.Z."/>
        </authorList>
    </citation>
    <scope>NUCLEOTIDE SEQUENCE [LARGE SCALE GENOMIC DNA]</scope>
    <source>
        <strain evidence="1 2">SWCO2</strain>
    </source>
</reference>
<gene>
    <name evidence="1" type="ORF">DZC30_02300</name>
</gene>
<dbReference type="Proteomes" id="UP000261948">
    <property type="component" value="Unassembled WGS sequence"/>
</dbReference>
<evidence type="ECO:0000313" key="2">
    <source>
        <dbReference type="Proteomes" id="UP000261948"/>
    </source>
</evidence>
<keyword evidence="2" id="KW-1185">Reference proteome</keyword>
<comment type="caution">
    <text evidence="1">The sequence shown here is derived from an EMBL/GenBank/DDBJ whole genome shotgun (WGS) entry which is preliminary data.</text>
</comment>